<accession>A0ABW5NCT3</accession>
<keyword evidence="2" id="KW-0812">Transmembrane</keyword>
<dbReference type="InterPro" id="IPR019554">
    <property type="entry name" value="Soluble_ligand-bd"/>
</dbReference>
<keyword evidence="2" id="KW-1133">Transmembrane helix</keyword>
<reference evidence="6" key="1">
    <citation type="journal article" date="2019" name="Int. J. Syst. Evol. Microbiol.">
        <title>The Global Catalogue of Microorganisms (GCM) 10K type strain sequencing project: providing services to taxonomists for standard genome sequencing and annotation.</title>
        <authorList>
            <consortium name="The Broad Institute Genomics Platform"/>
            <consortium name="The Broad Institute Genome Sequencing Center for Infectious Disease"/>
            <person name="Wu L."/>
            <person name="Ma J."/>
        </authorList>
    </citation>
    <scope>NUCLEOTIDE SEQUENCE [LARGE SCALE GENOMIC DNA]</scope>
    <source>
        <strain evidence="6">KCTC 42423</strain>
    </source>
</reference>
<dbReference type="InterPro" id="IPR049712">
    <property type="entry name" value="Poly_export"/>
</dbReference>
<dbReference type="EMBL" id="JBHULX010000039">
    <property type="protein sequence ID" value="MFD2592651.1"/>
    <property type="molecule type" value="Genomic_DNA"/>
</dbReference>
<dbReference type="InterPro" id="IPR003715">
    <property type="entry name" value="Poly_export_N"/>
</dbReference>
<organism evidence="5 6">
    <name type="scientific">Aquimarina hainanensis</name>
    <dbReference type="NCBI Taxonomy" id="1578017"/>
    <lineage>
        <taxon>Bacteria</taxon>
        <taxon>Pseudomonadati</taxon>
        <taxon>Bacteroidota</taxon>
        <taxon>Flavobacteriia</taxon>
        <taxon>Flavobacteriales</taxon>
        <taxon>Flavobacteriaceae</taxon>
        <taxon>Aquimarina</taxon>
    </lineage>
</organism>
<dbReference type="Gene3D" id="3.10.560.10">
    <property type="entry name" value="Outer membrane lipoprotein wza domain like"/>
    <property type="match status" value="1"/>
</dbReference>
<name>A0ABW5NCT3_9FLAO</name>
<dbReference type="Gene3D" id="3.30.1950.10">
    <property type="entry name" value="wza like domain"/>
    <property type="match status" value="1"/>
</dbReference>
<comment type="caution">
    <text evidence="5">The sequence shown here is derived from an EMBL/GenBank/DDBJ whole genome shotgun (WGS) entry which is preliminary data.</text>
</comment>
<feature type="transmembrane region" description="Helical" evidence="2">
    <location>
        <begin position="242"/>
        <end position="261"/>
    </location>
</feature>
<dbReference type="Pfam" id="PF10531">
    <property type="entry name" value="SLBB"/>
    <property type="match status" value="1"/>
</dbReference>
<dbReference type="Proteomes" id="UP001597459">
    <property type="component" value="Unassembled WGS sequence"/>
</dbReference>
<feature type="domain" description="Soluble ligand binding" evidence="4">
    <location>
        <begin position="145"/>
        <end position="195"/>
    </location>
</feature>
<keyword evidence="2" id="KW-0472">Membrane</keyword>
<sequence length="262" mass="28795">MPHLRLFALISIVVSVFSCKTPTDVVYFQNSDNLEEIVSKNSFTPVFKVDDIISVLVSATDMEAARPFNMTQGTSTGASGQPPAVGGQAANPTYLIDENGLIDFPVLGELKVAGLTRIQVKELIKEKLRIYIKEPIVNVRLMNFKITVIGEVNRPGSYTIPNERITIIEALGLAGDLTILGKRENISVIREKDGVNVYHKVNLTSKELFNSPVYYLAQNDVLYVEPNKARVRSSKANRDTNTFGIIMSIVGVALSGLAILLR</sequence>
<evidence type="ECO:0000259" key="3">
    <source>
        <dbReference type="Pfam" id="PF02563"/>
    </source>
</evidence>
<evidence type="ECO:0000313" key="5">
    <source>
        <dbReference type="EMBL" id="MFD2592651.1"/>
    </source>
</evidence>
<dbReference type="Pfam" id="PF02563">
    <property type="entry name" value="Poly_export"/>
    <property type="match status" value="1"/>
</dbReference>
<dbReference type="PROSITE" id="PS51257">
    <property type="entry name" value="PROKAR_LIPOPROTEIN"/>
    <property type="match status" value="1"/>
</dbReference>
<feature type="domain" description="Polysaccharide export protein N-terminal" evidence="3">
    <location>
        <begin position="49"/>
        <end position="141"/>
    </location>
</feature>
<evidence type="ECO:0000259" key="4">
    <source>
        <dbReference type="Pfam" id="PF10531"/>
    </source>
</evidence>
<gene>
    <name evidence="5" type="ORF">ACFSTE_17580</name>
</gene>
<keyword evidence="1" id="KW-0732">Signal</keyword>
<dbReference type="RefSeq" id="WP_378254701.1">
    <property type="nucleotide sequence ID" value="NZ_JBHSJV010000001.1"/>
</dbReference>
<evidence type="ECO:0000256" key="2">
    <source>
        <dbReference type="SAM" id="Phobius"/>
    </source>
</evidence>
<evidence type="ECO:0000313" key="6">
    <source>
        <dbReference type="Proteomes" id="UP001597459"/>
    </source>
</evidence>
<proteinExistence type="predicted"/>
<keyword evidence="6" id="KW-1185">Reference proteome</keyword>
<dbReference type="PANTHER" id="PTHR33619:SF3">
    <property type="entry name" value="POLYSACCHARIDE EXPORT PROTEIN GFCE-RELATED"/>
    <property type="match status" value="1"/>
</dbReference>
<dbReference type="PANTHER" id="PTHR33619">
    <property type="entry name" value="POLYSACCHARIDE EXPORT PROTEIN GFCE-RELATED"/>
    <property type="match status" value="1"/>
</dbReference>
<protein>
    <submittedName>
        <fullName evidence="5">Polysaccharide biosynthesis/export family protein</fullName>
    </submittedName>
</protein>
<evidence type="ECO:0000256" key="1">
    <source>
        <dbReference type="ARBA" id="ARBA00022729"/>
    </source>
</evidence>